<sequence>MSFAASKTGKSTDQKQLLGLPCVVAASIKRNQWRKNIAKNVAFYLHFASAYRQLKKLHELKNHHGRLRLFT</sequence>
<gene>
    <name evidence="1" type="ORF">C3B51_01860</name>
</gene>
<evidence type="ECO:0000313" key="1">
    <source>
        <dbReference type="EMBL" id="RZM84895.1"/>
    </source>
</evidence>
<reference evidence="1 2" key="1">
    <citation type="submission" date="2018-01" db="EMBL/GenBank/DDBJ databases">
        <title>Co-occurrence of chitin degradation, pigmentation and bioactivity in marine Pseudoalteromonas.</title>
        <authorList>
            <person name="Paulsen S."/>
            <person name="Gram L."/>
            <person name="Machado H."/>
        </authorList>
    </citation>
    <scope>NUCLEOTIDE SEQUENCE [LARGE SCALE GENOMIC DNA]</scope>
    <source>
        <strain evidence="1 2">S1946</strain>
    </source>
</reference>
<comment type="caution">
    <text evidence="1">The sequence shown here is derived from an EMBL/GenBank/DDBJ whole genome shotgun (WGS) entry which is preliminary data.</text>
</comment>
<dbReference type="AlphaFoldDB" id="A0A4Q7ERX2"/>
<accession>A0A4Q7ERX2</accession>
<organism evidence="1 2">
    <name type="scientific">Pseudoalteromonas rubra</name>
    <dbReference type="NCBI Taxonomy" id="43658"/>
    <lineage>
        <taxon>Bacteria</taxon>
        <taxon>Pseudomonadati</taxon>
        <taxon>Pseudomonadota</taxon>
        <taxon>Gammaproteobacteria</taxon>
        <taxon>Alteromonadales</taxon>
        <taxon>Pseudoalteromonadaceae</taxon>
        <taxon>Pseudoalteromonas</taxon>
    </lineage>
</organism>
<name>A0A4Q7ERX2_9GAMM</name>
<dbReference type="Proteomes" id="UP000292345">
    <property type="component" value="Unassembled WGS sequence"/>
</dbReference>
<protein>
    <submittedName>
        <fullName evidence="1">Uncharacterized protein</fullName>
    </submittedName>
</protein>
<evidence type="ECO:0000313" key="2">
    <source>
        <dbReference type="Proteomes" id="UP000292345"/>
    </source>
</evidence>
<dbReference type="RefSeq" id="WP_130243963.1">
    <property type="nucleotide sequence ID" value="NZ_PPUZ01000004.1"/>
</dbReference>
<proteinExistence type="predicted"/>
<dbReference type="EMBL" id="PPUZ01000004">
    <property type="protein sequence ID" value="RZM84895.1"/>
    <property type="molecule type" value="Genomic_DNA"/>
</dbReference>